<evidence type="ECO:0000313" key="3">
    <source>
        <dbReference type="Proteomes" id="UP001642540"/>
    </source>
</evidence>
<comment type="caution">
    <text evidence="2">The sequence shown here is derived from an EMBL/GenBank/DDBJ whole genome shotgun (WGS) entry which is preliminary data.</text>
</comment>
<dbReference type="Proteomes" id="UP001642540">
    <property type="component" value="Unassembled WGS sequence"/>
</dbReference>
<proteinExistence type="predicted"/>
<feature type="compositionally biased region" description="Low complexity" evidence="1">
    <location>
        <begin position="190"/>
        <end position="200"/>
    </location>
</feature>
<dbReference type="EMBL" id="CAXLJM020000016">
    <property type="protein sequence ID" value="CAL8082819.1"/>
    <property type="molecule type" value="Genomic_DNA"/>
</dbReference>
<gene>
    <name evidence="2" type="ORF">ODALV1_LOCUS5322</name>
</gene>
<sequence>MLGSLFAKQYRTRQPSIITRSSADTMSTATTSIVSKNTRNNKFKGKCDEVGDTHSHHSQSSADDESSLVSVKSGISKCCKQGSSALRKWQMFQMIILPFIPITALIVQNSTMLSNVVVNLEEAWEMKQQINTIVQIGKLLTELQQERAELGYCLFTNAPSVYTSTPHPSTIITAASSAVASHRFSDAVKSSSTASPASSTQHRNDDTRKWDNSKNSICRGSLTGRFEKTERVIHNLSIYISSHVPTVASLRYSKNAANTGLKFHTVFHVKHVS</sequence>
<feature type="region of interest" description="Disordered" evidence="1">
    <location>
        <begin position="190"/>
        <end position="214"/>
    </location>
</feature>
<evidence type="ECO:0000313" key="2">
    <source>
        <dbReference type="EMBL" id="CAL8082819.1"/>
    </source>
</evidence>
<keyword evidence="3" id="KW-1185">Reference proteome</keyword>
<evidence type="ECO:0000256" key="1">
    <source>
        <dbReference type="SAM" id="MobiDB-lite"/>
    </source>
</evidence>
<reference evidence="2 3" key="1">
    <citation type="submission" date="2024-08" db="EMBL/GenBank/DDBJ databases">
        <authorList>
            <person name="Cucini C."/>
            <person name="Frati F."/>
        </authorList>
    </citation>
    <scope>NUCLEOTIDE SEQUENCE [LARGE SCALE GENOMIC DNA]</scope>
</reference>
<organism evidence="2 3">
    <name type="scientific">Orchesella dallaii</name>
    <dbReference type="NCBI Taxonomy" id="48710"/>
    <lineage>
        <taxon>Eukaryota</taxon>
        <taxon>Metazoa</taxon>
        <taxon>Ecdysozoa</taxon>
        <taxon>Arthropoda</taxon>
        <taxon>Hexapoda</taxon>
        <taxon>Collembola</taxon>
        <taxon>Entomobryomorpha</taxon>
        <taxon>Entomobryoidea</taxon>
        <taxon>Orchesellidae</taxon>
        <taxon>Orchesellinae</taxon>
        <taxon>Orchesella</taxon>
    </lineage>
</organism>
<accession>A0ABP1PYL7</accession>
<protein>
    <submittedName>
        <fullName evidence="2">Uncharacterized protein</fullName>
    </submittedName>
</protein>
<feature type="compositionally biased region" description="Basic and acidic residues" evidence="1">
    <location>
        <begin position="202"/>
        <end position="212"/>
    </location>
</feature>
<name>A0ABP1PYL7_9HEXA</name>